<feature type="compositionally biased region" description="Polar residues" evidence="1">
    <location>
        <begin position="54"/>
        <end position="63"/>
    </location>
</feature>
<dbReference type="InParanoid" id="A0A0P0XWI0"/>
<dbReference type="PaxDb" id="39947-A0A0P0XWI0"/>
<evidence type="ECO:0000313" key="3">
    <source>
        <dbReference type="Proteomes" id="UP000059680"/>
    </source>
</evidence>
<sequence length="63" mass="7154">MGCSFNGADRGHCITGDCPKHDGPRCHWHDVGQVHARKSQPRRHRRLQRAGELSANQKCRSLH</sequence>
<reference evidence="2 3" key="3">
    <citation type="journal article" date="2013" name="Rice">
        <title>Improvement of the Oryza sativa Nipponbare reference genome using next generation sequence and optical map data.</title>
        <authorList>
            <person name="Kawahara Y."/>
            <person name="de la Bastide M."/>
            <person name="Hamilton J.P."/>
            <person name="Kanamori H."/>
            <person name="McCombie W.R."/>
            <person name="Ouyang S."/>
            <person name="Schwartz D.C."/>
            <person name="Tanaka T."/>
            <person name="Wu J."/>
            <person name="Zhou S."/>
            <person name="Childs K.L."/>
            <person name="Davidson R.M."/>
            <person name="Lin H."/>
            <person name="Quesada-Ocampo L."/>
            <person name="Vaillancourt B."/>
            <person name="Sakai H."/>
            <person name="Lee S.S."/>
            <person name="Kim J."/>
            <person name="Numa H."/>
            <person name="Itoh T."/>
            <person name="Buell C.R."/>
            <person name="Matsumoto T."/>
        </authorList>
    </citation>
    <scope>NUCLEOTIDE SEQUENCE [LARGE SCALE GENOMIC DNA]</scope>
    <source>
        <strain evidence="3">cv. Nipponbare</strain>
    </source>
</reference>
<reference evidence="3" key="1">
    <citation type="journal article" date="2005" name="Nature">
        <title>The map-based sequence of the rice genome.</title>
        <authorList>
            <consortium name="International rice genome sequencing project (IRGSP)"/>
            <person name="Matsumoto T."/>
            <person name="Wu J."/>
            <person name="Kanamori H."/>
            <person name="Katayose Y."/>
            <person name="Fujisawa M."/>
            <person name="Namiki N."/>
            <person name="Mizuno H."/>
            <person name="Yamamoto K."/>
            <person name="Antonio B.A."/>
            <person name="Baba T."/>
            <person name="Sakata K."/>
            <person name="Nagamura Y."/>
            <person name="Aoki H."/>
            <person name="Arikawa K."/>
            <person name="Arita K."/>
            <person name="Bito T."/>
            <person name="Chiden Y."/>
            <person name="Fujitsuka N."/>
            <person name="Fukunaka R."/>
            <person name="Hamada M."/>
            <person name="Harada C."/>
            <person name="Hayashi A."/>
            <person name="Hijishita S."/>
            <person name="Honda M."/>
            <person name="Hosokawa S."/>
            <person name="Ichikawa Y."/>
            <person name="Idonuma A."/>
            <person name="Iijima M."/>
            <person name="Ikeda M."/>
            <person name="Ikeno M."/>
            <person name="Ito K."/>
            <person name="Ito S."/>
            <person name="Ito T."/>
            <person name="Ito Y."/>
            <person name="Ito Y."/>
            <person name="Iwabuchi A."/>
            <person name="Kamiya K."/>
            <person name="Karasawa W."/>
            <person name="Kurita K."/>
            <person name="Katagiri S."/>
            <person name="Kikuta A."/>
            <person name="Kobayashi H."/>
            <person name="Kobayashi N."/>
            <person name="Machita K."/>
            <person name="Maehara T."/>
            <person name="Masukawa M."/>
            <person name="Mizubayashi T."/>
            <person name="Mukai Y."/>
            <person name="Nagasaki H."/>
            <person name="Nagata Y."/>
            <person name="Naito S."/>
            <person name="Nakashima M."/>
            <person name="Nakama Y."/>
            <person name="Nakamichi Y."/>
            <person name="Nakamura M."/>
            <person name="Meguro A."/>
            <person name="Negishi M."/>
            <person name="Ohta I."/>
            <person name="Ohta T."/>
            <person name="Okamoto M."/>
            <person name="Ono N."/>
            <person name="Saji S."/>
            <person name="Sakaguchi M."/>
            <person name="Sakai K."/>
            <person name="Shibata M."/>
            <person name="Shimokawa T."/>
            <person name="Song J."/>
            <person name="Takazaki Y."/>
            <person name="Terasawa K."/>
            <person name="Tsugane M."/>
            <person name="Tsuji K."/>
            <person name="Ueda S."/>
            <person name="Waki K."/>
            <person name="Yamagata H."/>
            <person name="Yamamoto M."/>
            <person name="Yamamoto S."/>
            <person name="Yamane H."/>
            <person name="Yoshiki S."/>
            <person name="Yoshihara R."/>
            <person name="Yukawa K."/>
            <person name="Zhong H."/>
            <person name="Yano M."/>
            <person name="Yuan Q."/>
            <person name="Ouyang S."/>
            <person name="Liu J."/>
            <person name="Jones K.M."/>
            <person name="Gansberger K."/>
            <person name="Moffat K."/>
            <person name="Hill J."/>
            <person name="Bera J."/>
            <person name="Fadrosh D."/>
            <person name="Jin S."/>
            <person name="Johri S."/>
            <person name="Kim M."/>
            <person name="Overton L."/>
            <person name="Reardon M."/>
            <person name="Tsitrin T."/>
            <person name="Vuong H."/>
            <person name="Weaver B."/>
            <person name="Ciecko A."/>
            <person name="Tallon L."/>
            <person name="Jackson J."/>
            <person name="Pai G."/>
            <person name="Aken S.V."/>
            <person name="Utterback T."/>
            <person name="Reidmuller S."/>
            <person name="Feldblyum T."/>
            <person name="Hsiao J."/>
            <person name="Zismann V."/>
            <person name="Iobst S."/>
            <person name="de Vazeille A.R."/>
            <person name="Buell C.R."/>
            <person name="Ying K."/>
            <person name="Li Y."/>
            <person name="Lu T."/>
            <person name="Huang Y."/>
            <person name="Zhao Q."/>
            <person name="Feng Q."/>
            <person name="Zhang L."/>
            <person name="Zhu J."/>
            <person name="Weng Q."/>
            <person name="Mu J."/>
            <person name="Lu Y."/>
            <person name="Fan D."/>
            <person name="Liu Y."/>
            <person name="Guan J."/>
            <person name="Zhang Y."/>
            <person name="Yu S."/>
            <person name="Liu X."/>
            <person name="Zhang Y."/>
            <person name="Hong G."/>
            <person name="Han B."/>
            <person name="Choisne N."/>
            <person name="Demange N."/>
            <person name="Orjeda G."/>
            <person name="Samain S."/>
            <person name="Cattolico L."/>
            <person name="Pelletier E."/>
            <person name="Couloux A."/>
            <person name="Segurens B."/>
            <person name="Wincker P."/>
            <person name="D'Hont A."/>
            <person name="Scarpelli C."/>
            <person name="Weissenbach J."/>
            <person name="Salanoubat M."/>
            <person name="Quetier F."/>
            <person name="Yu Y."/>
            <person name="Kim H.R."/>
            <person name="Rambo T."/>
            <person name="Currie J."/>
            <person name="Collura K."/>
            <person name="Luo M."/>
            <person name="Yang T."/>
            <person name="Ammiraju J.S.S."/>
            <person name="Engler F."/>
            <person name="Soderlund C."/>
            <person name="Wing R.A."/>
            <person name="Palmer L.E."/>
            <person name="de la Bastide M."/>
            <person name="Spiegel L."/>
            <person name="Nascimento L."/>
            <person name="Zutavern T."/>
            <person name="O'Shaughnessy A."/>
            <person name="Dike S."/>
            <person name="Dedhia N."/>
            <person name="Preston R."/>
            <person name="Balija V."/>
            <person name="McCombie W.R."/>
            <person name="Chow T."/>
            <person name="Chen H."/>
            <person name="Chung M."/>
            <person name="Chen C."/>
            <person name="Shaw J."/>
            <person name="Wu H."/>
            <person name="Hsiao K."/>
            <person name="Chao Y."/>
            <person name="Chu M."/>
            <person name="Cheng C."/>
            <person name="Hour A."/>
            <person name="Lee P."/>
            <person name="Lin S."/>
            <person name="Lin Y."/>
            <person name="Liou J."/>
            <person name="Liu S."/>
            <person name="Hsing Y."/>
            <person name="Raghuvanshi S."/>
            <person name="Mohanty A."/>
            <person name="Bharti A.K."/>
            <person name="Gaur A."/>
            <person name="Gupta V."/>
            <person name="Kumar D."/>
            <person name="Ravi V."/>
            <person name="Vij S."/>
            <person name="Kapur A."/>
            <person name="Khurana P."/>
            <person name="Khurana P."/>
            <person name="Khurana J.P."/>
            <person name="Tyagi A.K."/>
            <person name="Gaikwad K."/>
            <person name="Singh A."/>
            <person name="Dalal V."/>
            <person name="Srivastava S."/>
            <person name="Dixit A."/>
            <person name="Pal A.K."/>
            <person name="Ghazi I.A."/>
            <person name="Yadav M."/>
            <person name="Pandit A."/>
            <person name="Bhargava A."/>
            <person name="Sureshbabu K."/>
            <person name="Batra K."/>
            <person name="Sharma T.R."/>
            <person name="Mohapatra T."/>
            <person name="Singh N.K."/>
            <person name="Messing J."/>
            <person name="Nelson A.B."/>
            <person name="Fuks G."/>
            <person name="Kavchok S."/>
            <person name="Keizer G."/>
            <person name="Linton E."/>
            <person name="Llaca V."/>
            <person name="Song R."/>
            <person name="Tanyolac B."/>
            <person name="Young S."/>
            <person name="Ho-Il K."/>
            <person name="Hahn J.H."/>
            <person name="Sangsakoo G."/>
            <person name="Vanavichit A."/>
            <person name="de Mattos Luiz.A.T."/>
            <person name="Zimmer P.D."/>
            <person name="Malone G."/>
            <person name="Dellagostin O."/>
            <person name="de Oliveira A.C."/>
            <person name="Bevan M."/>
            <person name="Bancroft I."/>
            <person name="Minx P."/>
            <person name="Cordum H."/>
            <person name="Wilson R."/>
            <person name="Cheng Z."/>
            <person name="Jin W."/>
            <person name="Jiang J."/>
            <person name="Leong S.A."/>
            <person name="Iwama H."/>
            <person name="Gojobori T."/>
            <person name="Itoh T."/>
            <person name="Niimura Y."/>
            <person name="Fujii Y."/>
            <person name="Habara T."/>
            <person name="Sakai H."/>
            <person name="Sato Y."/>
            <person name="Wilson G."/>
            <person name="Kumar K."/>
            <person name="McCouch S."/>
            <person name="Juretic N."/>
            <person name="Hoen D."/>
            <person name="Wright S."/>
            <person name="Bruskiewich R."/>
            <person name="Bureau T."/>
            <person name="Miyao A."/>
            <person name="Hirochika H."/>
            <person name="Nishikawa T."/>
            <person name="Kadowaki K."/>
            <person name="Sugiura M."/>
            <person name="Burr B."/>
            <person name="Sasaki T."/>
        </authorList>
    </citation>
    <scope>NUCLEOTIDE SEQUENCE [LARGE SCALE GENOMIC DNA]</scope>
    <source>
        <strain evidence="3">cv. Nipponbare</strain>
    </source>
</reference>
<gene>
    <name evidence="2" type="ordered locus">Os10g0501100</name>
    <name evidence="2" type="ORF">OSNPB_100501100</name>
</gene>
<feature type="compositionally biased region" description="Basic residues" evidence="1">
    <location>
        <begin position="35"/>
        <end position="48"/>
    </location>
</feature>
<dbReference type="InterPro" id="IPR037176">
    <property type="entry name" value="Osmotin/thaumatin-like_sf"/>
</dbReference>
<evidence type="ECO:0000313" key="2">
    <source>
        <dbReference type="EMBL" id="BAT11527.1"/>
    </source>
</evidence>
<keyword evidence="3" id="KW-1185">Reference proteome</keyword>
<reference evidence="2 3" key="2">
    <citation type="journal article" date="2013" name="Plant Cell Physiol.">
        <title>Rice Annotation Project Database (RAP-DB): an integrative and interactive database for rice genomics.</title>
        <authorList>
            <person name="Sakai H."/>
            <person name="Lee S.S."/>
            <person name="Tanaka T."/>
            <person name="Numa H."/>
            <person name="Kim J."/>
            <person name="Kawahara Y."/>
            <person name="Wakimoto H."/>
            <person name="Yang C.C."/>
            <person name="Iwamoto M."/>
            <person name="Abe T."/>
            <person name="Yamada Y."/>
            <person name="Muto A."/>
            <person name="Inokuchi H."/>
            <person name="Ikemura T."/>
            <person name="Matsumoto T."/>
            <person name="Sasaki T."/>
            <person name="Itoh T."/>
        </authorList>
    </citation>
    <scope>NUCLEOTIDE SEQUENCE [LARGE SCALE GENOMIC DNA]</scope>
    <source>
        <strain evidence="3">cv. Nipponbare</strain>
    </source>
</reference>
<dbReference type="Gramene" id="Os10t0501100-00">
    <property type="protein sequence ID" value="Os10t0501100-00"/>
    <property type="gene ID" value="Os10g0501100"/>
</dbReference>
<feature type="region of interest" description="Disordered" evidence="1">
    <location>
        <begin position="33"/>
        <end position="63"/>
    </location>
</feature>
<organism evidence="2 3">
    <name type="scientific">Oryza sativa subsp. japonica</name>
    <name type="common">Rice</name>
    <dbReference type="NCBI Taxonomy" id="39947"/>
    <lineage>
        <taxon>Eukaryota</taxon>
        <taxon>Viridiplantae</taxon>
        <taxon>Streptophyta</taxon>
        <taxon>Embryophyta</taxon>
        <taxon>Tracheophyta</taxon>
        <taxon>Spermatophyta</taxon>
        <taxon>Magnoliopsida</taxon>
        <taxon>Liliopsida</taxon>
        <taxon>Poales</taxon>
        <taxon>Poaceae</taxon>
        <taxon>BOP clade</taxon>
        <taxon>Oryzoideae</taxon>
        <taxon>Oryzeae</taxon>
        <taxon>Oryzinae</taxon>
        <taxon>Oryza</taxon>
        <taxon>Oryza sativa</taxon>
    </lineage>
</organism>
<evidence type="ECO:0000256" key="1">
    <source>
        <dbReference type="SAM" id="MobiDB-lite"/>
    </source>
</evidence>
<name>A0A0P0XWI0_ORYSJ</name>
<accession>A0A0P0XWI0</accession>
<proteinExistence type="predicted"/>
<protein>
    <submittedName>
        <fullName evidence="2">Os10g0501100 protein</fullName>
    </submittedName>
</protein>
<dbReference type="Proteomes" id="UP000059680">
    <property type="component" value="Chromosome 10"/>
</dbReference>
<dbReference type="EMBL" id="AP014966">
    <property type="protein sequence ID" value="BAT11527.1"/>
    <property type="molecule type" value="Genomic_DNA"/>
</dbReference>
<dbReference type="AlphaFoldDB" id="A0A0P0XWI0"/>
<dbReference type="SUPFAM" id="SSF49870">
    <property type="entry name" value="Osmotin, thaumatin-like protein"/>
    <property type="match status" value="1"/>
</dbReference>